<protein>
    <recommendedName>
        <fullName evidence="7 9">Polyprenal reductase</fullName>
        <ecNumber evidence="2 9">1.3.1.94</ecNumber>
    </recommendedName>
</protein>
<keyword evidence="4" id="KW-1133">Transmembrane helix</keyword>
<dbReference type="UniPathway" id="UPA00378"/>
<keyword evidence="9" id="KW-0256">Endoplasmic reticulum</keyword>
<dbReference type="GeneID" id="20213941"/>
<evidence type="ECO:0000256" key="7">
    <source>
        <dbReference type="ARBA" id="ARBA00047186"/>
    </source>
</evidence>
<evidence type="ECO:0000256" key="6">
    <source>
        <dbReference type="ARBA" id="ARBA00046320"/>
    </source>
</evidence>
<dbReference type="OMA" id="WILIAYD"/>
<feature type="chain" id="PRO_5010981069" description="Polyprenal reductase" evidence="10">
    <location>
        <begin position="18"/>
        <end position="190"/>
    </location>
</feature>
<dbReference type="Gene3D" id="1.20.120.1630">
    <property type="match status" value="1"/>
</dbReference>
<dbReference type="GO" id="GO:0006488">
    <property type="term" value="P:dolichol-linked oligosaccharide biosynthetic process"/>
    <property type="evidence" value="ECO:0007669"/>
    <property type="project" value="UniProtKB-UniRule"/>
</dbReference>
<sequence length="190" mass="22168">AFTPFFILFMMAVQCWRRYEECVNTSIFSHSTINLFHFMTGVFVYSTFPLSILTQAIAPENNSGSIAMQISCQHILGFLLFCIASFTQRSTHKTLAELRLDNKTGKVKDLNHHVPKGWMFKHVSCPHYLCEIFIYCSFCLVDSFGSEILNYIFLFVIVNQIVAAHMNHTWYKKTFKYYPKDRKAIIPFIF</sequence>
<evidence type="ECO:0000259" key="11">
    <source>
        <dbReference type="Pfam" id="PF02544"/>
    </source>
</evidence>
<evidence type="ECO:0000313" key="14">
    <source>
        <dbReference type="Proteomes" id="UP000015101"/>
    </source>
</evidence>
<organism evidence="13 14">
    <name type="scientific">Helobdella robusta</name>
    <name type="common">Californian leech</name>
    <dbReference type="NCBI Taxonomy" id="6412"/>
    <lineage>
        <taxon>Eukaryota</taxon>
        <taxon>Metazoa</taxon>
        <taxon>Spiralia</taxon>
        <taxon>Lophotrochozoa</taxon>
        <taxon>Annelida</taxon>
        <taxon>Clitellata</taxon>
        <taxon>Hirudinea</taxon>
        <taxon>Rhynchobdellida</taxon>
        <taxon>Glossiphoniidae</taxon>
        <taxon>Helobdella</taxon>
    </lineage>
</organism>
<dbReference type="STRING" id="6412.T1FYP3"/>
<proteinExistence type="inferred from homology"/>
<dbReference type="GO" id="GO:0102389">
    <property type="term" value="F:polyprenol reductase activity"/>
    <property type="evidence" value="ECO:0000318"/>
    <property type="project" value="GO_Central"/>
</dbReference>
<feature type="domain" description="3-oxo-5-alpha-steroid 4-dehydrogenase C-terminal" evidence="11">
    <location>
        <begin position="71"/>
        <end position="190"/>
    </location>
</feature>
<reference evidence="12 14" key="2">
    <citation type="journal article" date="2013" name="Nature">
        <title>Insights into bilaterian evolution from three spiralian genomes.</title>
        <authorList>
            <person name="Simakov O."/>
            <person name="Marletaz F."/>
            <person name="Cho S.J."/>
            <person name="Edsinger-Gonzales E."/>
            <person name="Havlak P."/>
            <person name="Hellsten U."/>
            <person name="Kuo D.H."/>
            <person name="Larsson T."/>
            <person name="Lv J."/>
            <person name="Arendt D."/>
            <person name="Savage R."/>
            <person name="Osoegawa K."/>
            <person name="de Jong P."/>
            <person name="Grimwood J."/>
            <person name="Chapman J.A."/>
            <person name="Shapiro H."/>
            <person name="Aerts A."/>
            <person name="Otillar R.P."/>
            <person name="Terry A.Y."/>
            <person name="Boore J.L."/>
            <person name="Grigoriev I.V."/>
            <person name="Lindberg D.R."/>
            <person name="Seaver E.C."/>
            <person name="Weisblat D.A."/>
            <person name="Putnam N.H."/>
            <person name="Rokhsar D.S."/>
        </authorList>
    </citation>
    <scope>NUCLEOTIDE SEQUENCE</scope>
</reference>
<dbReference type="CTD" id="20213941"/>
<comment type="pathway">
    <text evidence="9">Protein modification; protein glycosylation.</text>
</comment>
<dbReference type="EMBL" id="AMQM01001114">
    <property type="status" value="NOT_ANNOTATED_CDS"/>
    <property type="molecule type" value="Genomic_DNA"/>
</dbReference>
<comment type="function">
    <text evidence="9">Plays a key role in early steps of protein N-linked glycosylation by being involved in the conversion of polyprenol into dolichol. Acts as a polyprenal reductase that mediates the reduction of polyprenal into dolichal in a NADP-dependent mechanism. Dolichols are required for the synthesis of dolichol-linked monosaccharides and the oligosaccharide precursor used for N-glycosylation.</text>
</comment>
<dbReference type="PANTHER" id="PTHR14624">
    <property type="entry name" value="DFG10 PROTEIN"/>
    <property type="match status" value="1"/>
</dbReference>
<comment type="catalytic activity">
    <reaction evidence="8 9">
        <text>a di-trans,poly-cis-dolichal + NADP(+) = a di-trans,poly-cis-polyprenal + NADPH + H(+)</text>
        <dbReference type="Rhea" id="RHEA:80727"/>
        <dbReference type="Rhea" id="RHEA-COMP:19536"/>
        <dbReference type="Rhea" id="RHEA-COMP:19537"/>
        <dbReference type="ChEBI" id="CHEBI:15378"/>
        <dbReference type="ChEBI" id="CHEBI:57783"/>
        <dbReference type="ChEBI" id="CHEBI:58349"/>
        <dbReference type="ChEBI" id="CHEBI:231623"/>
        <dbReference type="ChEBI" id="CHEBI:231637"/>
        <dbReference type="EC" id="1.3.1.94"/>
    </reaction>
    <physiologicalReaction direction="right-to-left" evidence="8 9">
        <dbReference type="Rhea" id="RHEA:80729"/>
    </physiologicalReaction>
</comment>
<dbReference type="GO" id="GO:0005783">
    <property type="term" value="C:endoplasmic reticulum"/>
    <property type="evidence" value="ECO:0000318"/>
    <property type="project" value="GO_Central"/>
</dbReference>
<dbReference type="FunCoup" id="T1FYP3">
    <property type="interactions" value="947"/>
</dbReference>
<feature type="signal peptide" evidence="10">
    <location>
        <begin position="1"/>
        <end position="17"/>
    </location>
</feature>
<dbReference type="PANTHER" id="PTHR14624:SF0">
    <property type="entry name" value="POLYPRENOL REDUCTASE"/>
    <property type="match status" value="1"/>
</dbReference>
<gene>
    <name evidence="13" type="primary">20213941</name>
    <name evidence="12" type="ORF">HELRODRAFT_66723</name>
</gene>
<evidence type="ECO:0000313" key="12">
    <source>
        <dbReference type="EMBL" id="ESN99098.1"/>
    </source>
</evidence>
<accession>T1FYP3</accession>
<dbReference type="RefSeq" id="XP_009022455.1">
    <property type="nucleotide sequence ID" value="XM_009024207.1"/>
</dbReference>
<evidence type="ECO:0000256" key="4">
    <source>
        <dbReference type="ARBA" id="ARBA00022989"/>
    </source>
</evidence>
<keyword evidence="9" id="KW-0521">NADP</keyword>
<evidence type="ECO:0000256" key="2">
    <source>
        <dbReference type="ARBA" id="ARBA00012522"/>
    </source>
</evidence>
<dbReference type="AlphaFoldDB" id="T1FYP3"/>
<dbReference type="GO" id="GO:0016095">
    <property type="term" value="P:polyprenol catabolic process"/>
    <property type="evidence" value="ECO:0007669"/>
    <property type="project" value="UniProtKB-UniRule"/>
</dbReference>
<keyword evidence="5" id="KW-0472">Membrane</keyword>
<dbReference type="KEGG" id="hro:HELRODRAFT_66723"/>
<name>T1FYP3_HELRO</name>
<comment type="similarity">
    <text evidence="6 9">Belongs to the steroid 5-alpha reductase family. Polyprenal reductase subfamily.</text>
</comment>
<reference evidence="14" key="1">
    <citation type="submission" date="2012-12" db="EMBL/GenBank/DDBJ databases">
        <authorList>
            <person name="Hellsten U."/>
            <person name="Grimwood J."/>
            <person name="Chapman J.A."/>
            <person name="Shapiro H."/>
            <person name="Aerts A."/>
            <person name="Otillar R.P."/>
            <person name="Terry A.Y."/>
            <person name="Boore J.L."/>
            <person name="Simakov O."/>
            <person name="Marletaz F."/>
            <person name="Cho S.-J."/>
            <person name="Edsinger-Gonzales E."/>
            <person name="Havlak P."/>
            <person name="Kuo D.-H."/>
            <person name="Larsson T."/>
            <person name="Lv J."/>
            <person name="Arendt D."/>
            <person name="Savage R."/>
            <person name="Osoegawa K."/>
            <person name="de Jong P."/>
            <person name="Lindberg D.R."/>
            <person name="Seaver E.C."/>
            <person name="Weisblat D.A."/>
            <person name="Putnam N.H."/>
            <person name="Grigoriev I.V."/>
            <person name="Rokhsar D.S."/>
        </authorList>
    </citation>
    <scope>NUCLEOTIDE SEQUENCE</scope>
</reference>
<keyword evidence="9" id="KW-0560">Oxidoreductase</keyword>
<evidence type="ECO:0000313" key="13">
    <source>
        <dbReference type="EnsemblMetazoa" id="HelroP66723"/>
    </source>
</evidence>
<dbReference type="InterPro" id="IPR001104">
    <property type="entry name" value="3-oxo-5_a-steroid_4-DH_C"/>
</dbReference>
<dbReference type="InParanoid" id="T1FYP3"/>
<keyword evidence="3" id="KW-0812">Transmembrane</keyword>
<dbReference type="GO" id="GO:0005789">
    <property type="term" value="C:endoplasmic reticulum membrane"/>
    <property type="evidence" value="ECO:0007669"/>
    <property type="project" value="UniProtKB-SubCell"/>
</dbReference>
<evidence type="ECO:0000256" key="10">
    <source>
        <dbReference type="SAM" id="SignalP"/>
    </source>
</evidence>
<evidence type="ECO:0000256" key="3">
    <source>
        <dbReference type="ARBA" id="ARBA00022692"/>
    </source>
</evidence>
<keyword evidence="10" id="KW-0732">Signal</keyword>
<dbReference type="EC" id="1.3.1.94" evidence="2 9"/>
<dbReference type="Pfam" id="PF02544">
    <property type="entry name" value="Steroid_dh"/>
    <property type="match status" value="1"/>
</dbReference>
<dbReference type="HOGENOM" id="CLU_044409_3_1_1"/>
<dbReference type="PROSITE" id="PS50244">
    <property type="entry name" value="S5A_REDUCTASE"/>
    <property type="match status" value="1"/>
</dbReference>
<dbReference type="GO" id="GO:0160198">
    <property type="term" value="F:polyprenal reductase activity"/>
    <property type="evidence" value="ECO:0007669"/>
    <property type="project" value="UniProtKB-EC"/>
</dbReference>
<dbReference type="OrthoDB" id="5788137at2759"/>
<evidence type="ECO:0000256" key="9">
    <source>
        <dbReference type="RuleBase" id="RU367081"/>
    </source>
</evidence>
<reference evidence="13" key="3">
    <citation type="submission" date="2015-06" db="UniProtKB">
        <authorList>
            <consortium name="EnsemblMetazoa"/>
        </authorList>
    </citation>
    <scope>IDENTIFICATION</scope>
</reference>
<dbReference type="EMBL" id="KB097143">
    <property type="protein sequence ID" value="ESN99098.1"/>
    <property type="molecule type" value="Genomic_DNA"/>
</dbReference>
<comment type="subcellular location">
    <subcellularLocation>
        <location evidence="1">Endomembrane system</location>
        <topology evidence="1">Multi-pass membrane protein</topology>
    </subcellularLocation>
    <subcellularLocation>
        <location evidence="9">Endoplasmic reticulum membrane</location>
    </subcellularLocation>
</comment>
<dbReference type="Proteomes" id="UP000015101">
    <property type="component" value="Unassembled WGS sequence"/>
</dbReference>
<dbReference type="InterPro" id="IPR039698">
    <property type="entry name" value="Dfg10/SRD5A3"/>
</dbReference>
<evidence type="ECO:0000256" key="8">
    <source>
        <dbReference type="ARBA" id="ARBA00049427"/>
    </source>
</evidence>
<dbReference type="eggNOG" id="KOG1640">
    <property type="taxonomic scope" value="Eukaryota"/>
</dbReference>
<evidence type="ECO:0000256" key="5">
    <source>
        <dbReference type="ARBA" id="ARBA00023136"/>
    </source>
</evidence>
<dbReference type="EnsemblMetazoa" id="HelroT66723">
    <property type="protein sequence ID" value="HelroP66723"/>
    <property type="gene ID" value="HelroG66723"/>
</dbReference>
<keyword evidence="14" id="KW-1185">Reference proteome</keyword>
<evidence type="ECO:0000256" key="1">
    <source>
        <dbReference type="ARBA" id="ARBA00004127"/>
    </source>
</evidence>